<protein>
    <submittedName>
        <fullName evidence="1">Uncharacterized protein</fullName>
    </submittedName>
</protein>
<reference evidence="1" key="2">
    <citation type="journal article" date="2022" name="Res Sq">
        <title>Comparative Genomics Reveals Insights into the Divergent Evolution of Astigmatic Mites and Household Pest Adaptations.</title>
        <authorList>
            <person name="Xiong Q."/>
            <person name="Wan A.T.-Y."/>
            <person name="Liu X.-Y."/>
            <person name="Fung C.S.-H."/>
            <person name="Xiao X."/>
            <person name="Malainual N."/>
            <person name="Hou J."/>
            <person name="Wang L."/>
            <person name="Wang M."/>
            <person name="Yang K."/>
            <person name="Cui Y."/>
            <person name="Leung E."/>
            <person name="Nong W."/>
            <person name="Shin S.-K."/>
            <person name="Au S."/>
            <person name="Jeong K.Y."/>
            <person name="Chew F.T."/>
            <person name="Hui J."/>
            <person name="Leung T.F."/>
            <person name="Tungtrongchitr A."/>
            <person name="Zhong N."/>
            <person name="Liu Z."/>
            <person name="Tsui S."/>
        </authorList>
    </citation>
    <scope>NUCLEOTIDE SEQUENCE</scope>
    <source>
        <strain evidence="1">Derf</strain>
        <tissue evidence="1">Whole organism</tissue>
    </source>
</reference>
<keyword evidence="2" id="KW-1185">Reference proteome</keyword>
<name>A0A922HW00_DERFA</name>
<accession>A0A922HW00</accession>
<dbReference type="EMBL" id="ASGP02000004">
    <property type="protein sequence ID" value="KAH9510478.1"/>
    <property type="molecule type" value="Genomic_DNA"/>
</dbReference>
<dbReference type="Proteomes" id="UP000790347">
    <property type="component" value="Unassembled WGS sequence"/>
</dbReference>
<gene>
    <name evidence="1" type="ORF">DERF_008998</name>
</gene>
<sequence length="63" mass="7597">MIVDDEIVESNAITICVGIRILFWLPKQQQQQRNKKKRDQIESNHSTFYCRILSRMRFQLQSN</sequence>
<evidence type="ECO:0000313" key="2">
    <source>
        <dbReference type="Proteomes" id="UP000790347"/>
    </source>
</evidence>
<comment type="caution">
    <text evidence="1">The sequence shown here is derived from an EMBL/GenBank/DDBJ whole genome shotgun (WGS) entry which is preliminary data.</text>
</comment>
<dbReference type="AlphaFoldDB" id="A0A922HW00"/>
<organism evidence="1 2">
    <name type="scientific">Dermatophagoides farinae</name>
    <name type="common">American house dust mite</name>
    <dbReference type="NCBI Taxonomy" id="6954"/>
    <lineage>
        <taxon>Eukaryota</taxon>
        <taxon>Metazoa</taxon>
        <taxon>Ecdysozoa</taxon>
        <taxon>Arthropoda</taxon>
        <taxon>Chelicerata</taxon>
        <taxon>Arachnida</taxon>
        <taxon>Acari</taxon>
        <taxon>Acariformes</taxon>
        <taxon>Sarcoptiformes</taxon>
        <taxon>Astigmata</taxon>
        <taxon>Psoroptidia</taxon>
        <taxon>Analgoidea</taxon>
        <taxon>Pyroglyphidae</taxon>
        <taxon>Dermatophagoidinae</taxon>
        <taxon>Dermatophagoides</taxon>
    </lineage>
</organism>
<evidence type="ECO:0000313" key="1">
    <source>
        <dbReference type="EMBL" id="KAH9510478.1"/>
    </source>
</evidence>
<reference evidence="1" key="1">
    <citation type="submission" date="2013-05" db="EMBL/GenBank/DDBJ databases">
        <authorList>
            <person name="Yim A.K.Y."/>
            <person name="Chan T.F."/>
            <person name="Ji K.M."/>
            <person name="Liu X.Y."/>
            <person name="Zhou J.W."/>
            <person name="Li R.Q."/>
            <person name="Yang K.Y."/>
            <person name="Li J."/>
            <person name="Li M."/>
            <person name="Law P.T.W."/>
            <person name="Wu Y.L."/>
            <person name="Cai Z.L."/>
            <person name="Qin H."/>
            <person name="Bao Y."/>
            <person name="Leung R.K.K."/>
            <person name="Ng P.K.S."/>
            <person name="Zou J."/>
            <person name="Zhong X.J."/>
            <person name="Ran P.X."/>
            <person name="Zhong N.S."/>
            <person name="Liu Z.G."/>
            <person name="Tsui S.K.W."/>
        </authorList>
    </citation>
    <scope>NUCLEOTIDE SEQUENCE</scope>
    <source>
        <strain evidence="1">Derf</strain>
        <tissue evidence="1">Whole organism</tissue>
    </source>
</reference>
<proteinExistence type="predicted"/>